<accession>A0A6A6HM88</accession>
<sequence length="183" mass="20125">MRTDGKVGLALQCCPSLYAPTHTSIHNRPFASRPRCAVCLRAAELFLLGRAGRRANAPKSLINRSRHLVACFEPGRLSTNSAHIHLDIGRLLRPSTFTSSAHFLPLHLALLGLGSVCCRVTSPRYVAHPSLPSLRIDADLGHWSSQVLTSPHKSSQGRLLSTHLQPFRARPIDWTTPLRPVLP</sequence>
<gene>
    <name evidence="1" type="ORF">EV356DRAFT_166787</name>
</gene>
<dbReference type="Proteomes" id="UP000800092">
    <property type="component" value="Unassembled WGS sequence"/>
</dbReference>
<evidence type="ECO:0000313" key="1">
    <source>
        <dbReference type="EMBL" id="KAF2239225.1"/>
    </source>
</evidence>
<dbReference type="AlphaFoldDB" id="A0A6A6HM88"/>
<proteinExistence type="predicted"/>
<name>A0A6A6HM88_VIRVR</name>
<reference evidence="1" key="1">
    <citation type="journal article" date="2020" name="Stud. Mycol.">
        <title>101 Dothideomycetes genomes: a test case for predicting lifestyles and emergence of pathogens.</title>
        <authorList>
            <person name="Haridas S."/>
            <person name="Albert R."/>
            <person name="Binder M."/>
            <person name="Bloem J."/>
            <person name="Labutti K."/>
            <person name="Salamov A."/>
            <person name="Andreopoulos B."/>
            <person name="Baker S."/>
            <person name="Barry K."/>
            <person name="Bills G."/>
            <person name="Bluhm B."/>
            <person name="Cannon C."/>
            <person name="Castanera R."/>
            <person name="Culley D."/>
            <person name="Daum C."/>
            <person name="Ezra D."/>
            <person name="Gonzalez J."/>
            <person name="Henrissat B."/>
            <person name="Kuo A."/>
            <person name="Liang C."/>
            <person name="Lipzen A."/>
            <person name="Lutzoni F."/>
            <person name="Magnuson J."/>
            <person name="Mondo S."/>
            <person name="Nolan M."/>
            <person name="Ohm R."/>
            <person name="Pangilinan J."/>
            <person name="Park H.-J."/>
            <person name="Ramirez L."/>
            <person name="Alfaro M."/>
            <person name="Sun H."/>
            <person name="Tritt A."/>
            <person name="Yoshinaga Y."/>
            <person name="Zwiers L.-H."/>
            <person name="Turgeon B."/>
            <person name="Goodwin S."/>
            <person name="Spatafora J."/>
            <person name="Crous P."/>
            <person name="Grigoriev I."/>
        </authorList>
    </citation>
    <scope>NUCLEOTIDE SEQUENCE</scope>
    <source>
        <strain evidence="1">Tuck. ex Michener</strain>
    </source>
</reference>
<organism evidence="1 2">
    <name type="scientific">Viridothelium virens</name>
    <name type="common">Speckled blister lichen</name>
    <name type="synonym">Trypethelium virens</name>
    <dbReference type="NCBI Taxonomy" id="1048519"/>
    <lineage>
        <taxon>Eukaryota</taxon>
        <taxon>Fungi</taxon>
        <taxon>Dikarya</taxon>
        <taxon>Ascomycota</taxon>
        <taxon>Pezizomycotina</taxon>
        <taxon>Dothideomycetes</taxon>
        <taxon>Dothideomycetes incertae sedis</taxon>
        <taxon>Trypetheliales</taxon>
        <taxon>Trypetheliaceae</taxon>
        <taxon>Viridothelium</taxon>
    </lineage>
</organism>
<keyword evidence="2" id="KW-1185">Reference proteome</keyword>
<dbReference type="EMBL" id="ML991773">
    <property type="protein sequence ID" value="KAF2239225.1"/>
    <property type="molecule type" value="Genomic_DNA"/>
</dbReference>
<evidence type="ECO:0000313" key="2">
    <source>
        <dbReference type="Proteomes" id="UP000800092"/>
    </source>
</evidence>
<protein>
    <submittedName>
        <fullName evidence="1">Uncharacterized protein</fullName>
    </submittedName>
</protein>